<dbReference type="GO" id="GO:0030473">
    <property type="term" value="P:nuclear migration along microtubule"/>
    <property type="evidence" value="ECO:0007669"/>
    <property type="project" value="UniProtKB-ARBA"/>
</dbReference>
<dbReference type="SUPFAM" id="SSF54648">
    <property type="entry name" value="DLC"/>
    <property type="match status" value="1"/>
</dbReference>
<dbReference type="PANTHER" id="PTHR11886">
    <property type="entry name" value="DYNEIN LIGHT CHAIN"/>
    <property type="match status" value="1"/>
</dbReference>
<name>A0A1K0G7G1_9BASI</name>
<protein>
    <recommendedName>
        <fullName evidence="9">Dynein light chain</fullName>
    </recommendedName>
</protein>
<dbReference type="SMART" id="SM01375">
    <property type="entry name" value="Dynein_light"/>
    <property type="match status" value="1"/>
</dbReference>
<dbReference type="CDD" id="cd21452">
    <property type="entry name" value="DLC-like_DYNLL1_DYNLL2"/>
    <property type="match status" value="1"/>
</dbReference>
<comment type="function">
    <text evidence="9">Acts as one of several non-catalytic accessory components of the cytoplasmic dynein complex that are thought to be involved in linking dynein to cargos and to adapter proteins that regulate dynein function. Cytoplasmic dynein acts as a motor for the intracellular retrograde motility of vesicles and organelles along microtubules. May play a role in changing or maintaining the spatial distribution of cytoskeletal structures.</text>
</comment>
<evidence type="ECO:0000256" key="2">
    <source>
        <dbReference type="ARBA" id="ARBA00010156"/>
    </source>
</evidence>
<reference evidence="12" key="3">
    <citation type="submission" date="2018-08" db="EMBL/GenBank/DDBJ databases">
        <authorList>
            <person name="Guldener U."/>
        </authorList>
    </citation>
    <scope>NUCLEOTIDE SEQUENCE</scope>
    <source>
        <strain evidence="12">UB2</strain>
    </source>
</reference>
<reference evidence="13" key="2">
    <citation type="submission" date="2016-04" db="EMBL/GenBank/DDBJ databases">
        <authorList>
            <person name="Guldener U."/>
            <person name="Guldener U."/>
        </authorList>
    </citation>
    <scope>NUCLEOTIDE SEQUENCE [LARGE SCALE GENOMIC DNA]</scope>
    <source>
        <strain evidence="13">UB2112</strain>
    </source>
</reference>
<dbReference type="Pfam" id="PF01221">
    <property type="entry name" value="Dynein_light"/>
    <property type="match status" value="1"/>
</dbReference>
<dbReference type="OrthoDB" id="10033309at2759"/>
<proteinExistence type="inferred from homology"/>
<sequence>MSDQITSPPAAATGSSSHPSGTDPFSIRDLKPVIKNVDMSEEMQFETIEIAYDALEKFTVEKDMAGHVKRTMDSKFGPTWHAVVGQRYGSYVTHETKHFIYFYLGQMAFLLWRA</sequence>
<dbReference type="PANTHER" id="PTHR11886:SF35">
    <property type="entry name" value="DYNEIN LIGHT CHAIN"/>
    <property type="match status" value="1"/>
</dbReference>
<evidence type="ECO:0000313" key="12">
    <source>
        <dbReference type="EMBL" id="SYW73859.1"/>
    </source>
</evidence>
<evidence type="ECO:0000313" key="11">
    <source>
        <dbReference type="EMBL" id="SAM83587.1"/>
    </source>
</evidence>
<keyword evidence="14" id="KW-1185">Reference proteome</keyword>
<evidence type="ECO:0000256" key="3">
    <source>
        <dbReference type="ARBA" id="ARBA00022490"/>
    </source>
</evidence>
<evidence type="ECO:0000256" key="1">
    <source>
        <dbReference type="ARBA" id="ARBA00004245"/>
    </source>
</evidence>
<evidence type="ECO:0000256" key="6">
    <source>
        <dbReference type="ARBA" id="ARBA00023175"/>
    </source>
</evidence>
<dbReference type="GO" id="GO:0005874">
    <property type="term" value="C:microtubule"/>
    <property type="evidence" value="ECO:0007669"/>
    <property type="project" value="UniProtKB-KW"/>
</dbReference>
<evidence type="ECO:0000256" key="10">
    <source>
        <dbReference type="SAM" id="MobiDB-lite"/>
    </source>
</evidence>
<keyword evidence="6 9" id="KW-0505">Motor protein</keyword>
<dbReference type="FunFam" id="3.30.740.10:FF:000001">
    <property type="entry name" value="Dynein light chain"/>
    <property type="match status" value="1"/>
</dbReference>
<keyword evidence="9" id="KW-0813">Transport</keyword>
<comment type="subunit">
    <text evidence="9">Cytoplasmic dynein consists of two catalytic heavy chains (HCs) and a number of non-catalytic subunits which present intermediate chains (ICs), light intermediate chains (LICs) and light chains (LCs).</text>
</comment>
<keyword evidence="7 9" id="KW-0206">Cytoskeleton</keyword>
<keyword evidence="5 9" id="KW-0243">Dynein</keyword>
<dbReference type="EMBL" id="LT558127">
    <property type="protein sequence ID" value="SAM83587.1"/>
    <property type="molecule type" value="Genomic_DNA"/>
</dbReference>
<dbReference type="EMBL" id="ULHB01000001">
    <property type="protein sequence ID" value="SYW73859.1"/>
    <property type="molecule type" value="Genomic_DNA"/>
</dbReference>
<comment type="function">
    <text evidence="8">Acts as one of several non-catalytic accessory components of the cytoplasmic dynein complex that are thought to be involved in linking dynein to cargos and to adapter proteins that regulate dynein function. Cytoplasmic dynein 1 acts as a motor for the intracellular retrograde motility of vesicles and organelles along microtubules. May play a role in changing or maintaining the spatial distribution of cytoskeletal structures. Also a component of the nuclear pore complex.</text>
</comment>
<dbReference type="AlphaFoldDB" id="A0A1K0G7G1"/>
<comment type="similarity">
    <text evidence="2 9">Belongs to the dynein light chain family.</text>
</comment>
<evidence type="ECO:0000256" key="5">
    <source>
        <dbReference type="ARBA" id="ARBA00023017"/>
    </source>
</evidence>
<dbReference type="Proteomes" id="UP000658997">
    <property type="component" value="Unassembled WGS sequence"/>
</dbReference>
<organism evidence="11 13">
    <name type="scientific">Ustilago bromivora</name>
    <dbReference type="NCBI Taxonomy" id="307758"/>
    <lineage>
        <taxon>Eukaryota</taxon>
        <taxon>Fungi</taxon>
        <taxon>Dikarya</taxon>
        <taxon>Basidiomycota</taxon>
        <taxon>Ustilaginomycotina</taxon>
        <taxon>Ustilaginomycetes</taxon>
        <taxon>Ustilaginales</taxon>
        <taxon>Ustilaginaceae</taxon>
        <taxon>Ustilago</taxon>
    </lineage>
</organism>
<evidence type="ECO:0000256" key="7">
    <source>
        <dbReference type="ARBA" id="ARBA00023212"/>
    </source>
</evidence>
<dbReference type="Gene3D" id="3.30.740.10">
    <property type="entry name" value="Protein Inhibitor Of Neuronal Nitric Oxide Synthase"/>
    <property type="match status" value="1"/>
</dbReference>
<dbReference type="GO" id="GO:0005868">
    <property type="term" value="C:cytoplasmic dynein complex"/>
    <property type="evidence" value="ECO:0007669"/>
    <property type="project" value="TreeGrafter"/>
</dbReference>
<evidence type="ECO:0000256" key="8">
    <source>
        <dbReference type="ARBA" id="ARBA00055833"/>
    </source>
</evidence>
<keyword evidence="4 9" id="KW-0493">Microtubule</keyword>
<dbReference type="GO" id="GO:0045505">
    <property type="term" value="F:dynein intermediate chain binding"/>
    <property type="evidence" value="ECO:0007669"/>
    <property type="project" value="TreeGrafter"/>
</dbReference>
<accession>A0A1K0G7G1</accession>
<feature type="region of interest" description="Disordered" evidence="10">
    <location>
        <begin position="1"/>
        <end position="27"/>
    </location>
</feature>
<dbReference type="GO" id="GO:0043935">
    <property type="term" value="P:sexual sporulation resulting in formation of a cellular spore"/>
    <property type="evidence" value="ECO:0007669"/>
    <property type="project" value="UniProtKB-ARBA"/>
</dbReference>
<keyword evidence="3 9" id="KW-0963">Cytoplasm</keyword>
<evidence type="ECO:0000256" key="9">
    <source>
        <dbReference type="RuleBase" id="RU365010"/>
    </source>
</evidence>
<dbReference type="InterPro" id="IPR037177">
    <property type="entry name" value="DLC_sf"/>
</dbReference>
<feature type="compositionally biased region" description="Low complexity" evidence="10">
    <location>
        <begin position="1"/>
        <end position="22"/>
    </location>
</feature>
<gene>
    <name evidence="12" type="ORF">UBRO2_00134</name>
    <name evidence="11" type="ORF">UBRO_06698</name>
</gene>
<reference evidence="11" key="1">
    <citation type="submission" date="2016-04" db="EMBL/GenBank/DDBJ databases">
        <authorList>
            <person name="Evans L.H."/>
            <person name="Alamgir A."/>
            <person name="Owens N."/>
            <person name="Weber N.D."/>
            <person name="Virtaneva K."/>
            <person name="Barbian K."/>
            <person name="Babar A."/>
            <person name="Rosenke K."/>
        </authorList>
    </citation>
    <scope>NUCLEOTIDE SEQUENCE</scope>
    <source>
        <strain evidence="11">UB2112</strain>
    </source>
</reference>
<dbReference type="InterPro" id="IPR001372">
    <property type="entry name" value="Dynein_light_chain_typ-1/2"/>
</dbReference>
<comment type="subcellular location">
    <subcellularLocation>
        <location evidence="1 9">Cytoplasm</location>
        <location evidence="1 9">Cytoskeleton</location>
    </subcellularLocation>
</comment>
<dbReference type="Proteomes" id="UP000179920">
    <property type="component" value="Chromosome XI"/>
</dbReference>
<evidence type="ECO:0000313" key="14">
    <source>
        <dbReference type="Proteomes" id="UP000658997"/>
    </source>
</evidence>
<evidence type="ECO:0000313" key="13">
    <source>
        <dbReference type="Proteomes" id="UP000179920"/>
    </source>
</evidence>
<evidence type="ECO:0000256" key="4">
    <source>
        <dbReference type="ARBA" id="ARBA00022701"/>
    </source>
</evidence>